<organism evidence="1 2">
    <name type="scientific">Sanguibacter inulinus</name>
    <dbReference type="NCBI Taxonomy" id="60922"/>
    <lineage>
        <taxon>Bacteria</taxon>
        <taxon>Bacillati</taxon>
        <taxon>Actinomycetota</taxon>
        <taxon>Actinomycetes</taxon>
        <taxon>Micrococcales</taxon>
        <taxon>Sanguibacteraceae</taxon>
        <taxon>Sanguibacter</taxon>
    </lineage>
</organism>
<dbReference type="RefSeq" id="WP_179914211.1">
    <property type="nucleotide sequence ID" value="NZ_JACBYE010000050.1"/>
</dbReference>
<dbReference type="EMBL" id="JACBYE010000050">
    <property type="protein sequence ID" value="NYS94968.1"/>
    <property type="molecule type" value="Genomic_DNA"/>
</dbReference>
<name>A0A853F1P4_9MICO</name>
<protein>
    <submittedName>
        <fullName evidence="1">Uncharacterized protein</fullName>
    </submittedName>
</protein>
<comment type="caution">
    <text evidence="1">The sequence shown here is derived from an EMBL/GenBank/DDBJ whole genome shotgun (WGS) entry which is preliminary data.</text>
</comment>
<reference evidence="1 2" key="1">
    <citation type="submission" date="2020-07" db="EMBL/GenBank/DDBJ databases">
        <title>MOT database genomes.</title>
        <authorList>
            <person name="Joseph S."/>
            <person name="Aduse-Opoku J."/>
            <person name="Hashim A."/>
            <person name="Wade W."/>
            <person name="Curtis M."/>
        </authorList>
    </citation>
    <scope>NUCLEOTIDE SEQUENCE [LARGE SCALE GENOMIC DNA]</scope>
    <source>
        <strain evidence="1 2">DSM 100099</strain>
    </source>
</reference>
<dbReference type="Proteomes" id="UP000561011">
    <property type="component" value="Unassembled WGS sequence"/>
</dbReference>
<evidence type="ECO:0000313" key="2">
    <source>
        <dbReference type="Proteomes" id="UP000561011"/>
    </source>
</evidence>
<dbReference type="AlphaFoldDB" id="A0A853F1P4"/>
<gene>
    <name evidence="1" type="ORF">HZZ10_15740</name>
</gene>
<accession>A0A853F1P4</accession>
<sequence>MTPATAGPLHGPRTLHAAEHVPLFPSPSALHARGLTGLLVRASLAVAAWGEDRAVRRADAALVRPARRHRGAVQGWSDLDQDRERYADRRAAGFLEP</sequence>
<keyword evidence="2" id="KW-1185">Reference proteome</keyword>
<evidence type="ECO:0000313" key="1">
    <source>
        <dbReference type="EMBL" id="NYS94968.1"/>
    </source>
</evidence>
<proteinExistence type="predicted"/>